<dbReference type="Pfam" id="PF00583">
    <property type="entry name" value="Acetyltransf_1"/>
    <property type="match status" value="1"/>
</dbReference>
<comment type="similarity">
    <text evidence="3">Belongs to the acetyltransferase family. RimI subfamily.</text>
</comment>
<dbReference type="InterPro" id="IPR050832">
    <property type="entry name" value="Bact_Acetyltransf"/>
</dbReference>
<dbReference type="Proteomes" id="UP000460626">
    <property type="component" value="Unassembled WGS sequence"/>
</dbReference>
<protein>
    <recommendedName>
        <fullName evidence="3">[Ribosomal protein bS18]-alanine N-acetyltransferase</fullName>
        <ecNumber evidence="3">2.3.1.266</ecNumber>
    </recommendedName>
</protein>
<dbReference type="InterPro" id="IPR006464">
    <property type="entry name" value="AcTrfase_RimI/Ard1"/>
</dbReference>
<feature type="domain" description="N-acetyltransferase" evidence="4">
    <location>
        <begin position="1"/>
        <end position="142"/>
    </location>
</feature>
<keyword evidence="1 5" id="KW-0808">Transferase</keyword>
<sequence length="142" mass="15790">MTDDLDAIMVVMEAAFDPAYAEAWTRRQIADSLVFPSSHYILADEGAGFVLSRSAADEEELLLIAVHPAARGCGVGAALMQQFLDEARDRGARRAFLEMRAGNPAERLYRRHGFEQIGLRRNYYQRAQQGPIDAITFAKTLA</sequence>
<dbReference type="EC" id="2.3.1.266" evidence="3"/>
<evidence type="ECO:0000259" key="4">
    <source>
        <dbReference type="PROSITE" id="PS51186"/>
    </source>
</evidence>
<accession>A0A845A3J3</accession>
<comment type="function">
    <text evidence="3">Acetylates the N-terminal alanine of ribosomal protein bS18.</text>
</comment>
<dbReference type="SUPFAM" id="SSF55729">
    <property type="entry name" value="Acyl-CoA N-acyltransferases (Nat)"/>
    <property type="match status" value="1"/>
</dbReference>
<evidence type="ECO:0000256" key="3">
    <source>
        <dbReference type="RuleBase" id="RU363094"/>
    </source>
</evidence>
<dbReference type="PANTHER" id="PTHR43877:SF2">
    <property type="entry name" value="AMINOALKYLPHOSPHONATE N-ACETYLTRANSFERASE-RELATED"/>
    <property type="match status" value="1"/>
</dbReference>
<dbReference type="CDD" id="cd04301">
    <property type="entry name" value="NAT_SF"/>
    <property type="match status" value="1"/>
</dbReference>
<keyword evidence="6" id="KW-1185">Reference proteome</keyword>
<evidence type="ECO:0000256" key="2">
    <source>
        <dbReference type="ARBA" id="ARBA00023315"/>
    </source>
</evidence>
<keyword evidence="2" id="KW-0012">Acyltransferase</keyword>
<dbReference type="AlphaFoldDB" id="A0A845A3J3"/>
<reference evidence="5 6" key="1">
    <citation type="submission" date="2019-12" db="EMBL/GenBank/DDBJ databases">
        <title>Genomic-based taxomic classification of the family Erythrobacteraceae.</title>
        <authorList>
            <person name="Xu L."/>
        </authorList>
    </citation>
    <scope>NUCLEOTIDE SEQUENCE [LARGE SCALE GENOMIC DNA]</scope>
    <source>
        <strain evidence="5 6">RC4-10-4</strain>
    </source>
</reference>
<dbReference type="PROSITE" id="PS51186">
    <property type="entry name" value="GNAT"/>
    <property type="match status" value="1"/>
</dbReference>
<dbReference type="NCBIfam" id="TIGR01575">
    <property type="entry name" value="rimI"/>
    <property type="match status" value="1"/>
</dbReference>
<evidence type="ECO:0000313" key="5">
    <source>
        <dbReference type="EMBL" id="MXO93706.1"/>
    </source>
</evidence>
<comment type="caution">
    <text evidence="5">The sequence shown here is derived from an EMBL/GenBank/DDBJ whole genome shotgun (WGS) entry which is preliminary data.</text>
</comment>
<dbReference type="GO" id="GO:0008999">
    <property type="term" value="F:protein-N-terminal-alanine acetyltransferase activity"/>
    <property type="evidence" value="ECO:0007669"/>
    <property type="project" value="UniProtKB-EC"/>
</dbReference>
<keyword evidence="3" id="KW-0963">Cytoplasm</keyword>
<gene>
    <name evidence="5" type="ORF">GRI62_08815</name>
</gene>
<dbReference type="OrthoDB" id="9804026at2"/>
<dbReference type="Gene3D" id="3.40.630.30">
    <property type="match status" value="1"/>
</dbReference>
<dbReference type="RefSeq" id="WP_131452952.1">
    <property type="nucleotide sequence ID" value="NZ_BMJK01000001.1"/>
</dbReference>
<proteinExistence type="inferred from homology"/>
<name>A0A845A3J3_9SPHN</name>
<dbReference type="InterPro" id="IPR000182">
    <property type="entry name" value="GNAT_dom"/>
</dbReference>
<dbReference type="GO" id="GO:0005737">
    <property type="term" value="C:cytoplasm"/>
    <property type="evidence" value="ECO:0007669"/>
    <property type="project" value="UniProtKB-SubCell"/>
</dbReference>
<dbReference type="EMBL" id="WTYH01000001">
    <property type="protein sequence ID" value="MXO93706.1"/>
    <property type="molecule type" value="Genomic_DNA"/>
</dbReference>
<evidence type="ECO:0000256" key="1">
    <source>
        <dbReference type="ARBA" id="ARBA00022679"/>
    </source>
</evidence>
<comment type="catalytic activity">
    <reaction evidence="3">
        <text>N-terminal L-alanyl-[ribosomal protein bS18] + acetyl-CoA = N-terminal N(alpha)-acetyl-L-alanyl-[ribosomal protein bS18] + CoA + H(+)</text>
        <dbReference type="Rhea" id="RHEA:43756"/>
        <dbReference type="Rhea" id="RHEA-COMP:10676"/>
        <dbReference type="Rhea" id="RHEA-COMP:10677"/>
        <dbReference type="ChEBI" id="CHEBI:15378"/>
        <dbReference type="ChEBI" id="CHEBI:57287"/>
        <dbReference type="ChEBI" id="CHEBI:57288"/>
        <dbReference type="ChEBI" id="CHEBI:64718"/>
        <dbReference type="ChEBI" id="CHEBI:83683"/>
        <dbReference type="EC" id="2.3.1.266"/>
    </reaction>
</comment>
<comment type="subcellular location">
    <subcellularLocation>
        <location evidence="3">Cytoplasm</location>
    </subcellularLocation>
</comment>
<dbReference type="PANTHER" id="PTHR43877">
    <property type="entry name" value="AMINOALKYLPHOSPHONATE N-ACETYLTRANSFERASE-RELATED-RELATED"/>
    <property type="match status" value="1"/>
</dbReference>
<evidence type="ECO:0000313" key="6">
    <source>
        <dbReference type="Proteomes" id="UP000460626"/>
    </source>
</evidence>
<organism evidence="5 6">
    <name type="scientific">Aurantiacibacter arachoides</name>
    <dbReference type="NCBI Taxonomy" id="1850444"/>
    <lineage>
        <taxon>Bacteria</taxon>
        <taxon>Pseudomonadati</taxon>
        <taxon>Pseudomonadota</taxon>
        <taxon>Alphaproteobacteria</taxon>
        <taxon>Sphingomonadales</taxon>
        <taxon>Erythrobacteraceae</taxon>
        <taxon>Aurantiacibacter</taxon>
    </lineage>
</organism>
<dbReference type="InterPro" id="IPR016181">
    <property type="entry name" value="Acyl_CoA_acyltransferase"/>
</dbReference>